<accession>A0A1R4HV98</accession>
<gene>
    <name evidence="3" type="ORF">CZ787_05995</name>
</gene>
<comment type="caution">
    <text evidence="3">The sequence shown here is derived from an EMBL/GenBank/DDBJ whole genome shotgun (WGS) entry which is preliminary data.</text>
</comment>
<keyword evidence="1" id="KW-0808">Transferase</keyword>
<feature type="domain" description="Glycosyltransferase subfamily 4-like N-terminal" evidence="2">
    <location>
        <begin position="34"/>
        <end position="194"/>
    </location>
</feature>
<dbReference type="RefSeq" id="WP_087107138.1">
    <property type="nucleotide sequence ID" value="NZ_FUKM01000022.1"/>
</dbReference>
<dbReference type="GO" id="GO:0009103">
    <property type="term" value="P:lipopolysaccharide biosynthetic process"/>
    <property type="evidence" value="ECO:0007669"/>
    <property type="project" value="TreeGrafter"/>
</dbReference>
<dbReference type="CDD" id="cd03801">
    <property type="entry name" value="GT4_PimA-like"/>
    <property type="match status" value="1"/>
</dbReference>
<proteinExistence type="predicted"/>
<dbReference type="GO" id="GO:0016757">
    <property type="term" value="F:glycosyltransferase activity"/>
    <property type="evidence" value="ECO:0007669"/>
    <property type="project" value="UniProtKB-ARBA"/>
</dbReference>
<dbReference type="OrthoDB" id="9815351at2"/>
<dbReference type="PANTHER" id="PTHR46401">
    <property type="entry name" value="GLYCOSYLTRANSFERASE WBBK-RELATED"/>
    <property type="match status" value="1"/>
</dbReference>
<dbReference type="Gene3D" id="3.40.50.2000">
    <property type="entry name" value="Glycogen Phosphorylase B"/>
    <property type="match status" value="3"/>
</dbReference>
<evidence type="ECO:0000256" key="1">
    <source>
        <dbReference type="ARBA" id="ARBA00022679"/>
    </source>
</evidence>
<dbReference type="PANTHER" id="PTHR46401:SF2">
    <property type="entry name" value="GLYCOSYLTRANSFERASE WBBK-RELATED"/>
    <property type="match status" value="1"/>
</dbReference>
<dbReference type="EMBL" id="FUKM01000022">
    <property type="protein sequence ID" value="SJN11472.1"/>
    <property type="molecule type" value="Genomic_DNA"/>
</dbReference>
<dbReference type="Proteomes" id="UP000196331">
    <property type="component" value="Unassembled WGS sequence"/>
</dbReference>
<organism evidence="3 4">
    <name type="scientific">Halomonas citrativorans</name>
    <dbReference type="NCBI Taxonomy" id="2742612"/>
    <lineage>
        <taxon>Bacteria</taxon>
        <taxon>Pseudomonadati</taxon>
        <taxon>Pseudomonadota</taxon>
        <taxon>Gammaproteobacteria</taxon>
        <taxon>Oceanospirillales</taxon>
        <taxon>Halomonadaceae</taxon>
        <taxon>Halomonas</taxon>
    </lineage>
</organism>
<sequence>MSISFDENYIRNSCYSIAMIVANPVVNDSRVLKTAYSLNKMGFKVHLYGLNTEPKIKKVEGYPFDITLISNPRFEMKKKGAWWVDDKSYDIATFLKKMAEGFSDLIAKEKHDILHTHDMYGLPIGALLRETTSSKNVPWIHDLHEYVEGCTNLPDFQRLFVWEQEKKYIHLPDSLTTVSPILADLISKDYNVERPALILNTPRITDFDNFNPRTIRSALNIKPDIPLMVYNGGVKPPRGVQFAVKALADLDGVHLALLTNSSGDFMDELIQMAKNAGTEDRLHIHPFVPNNEVTSFVCDATLGVNPVTVYENSDLALPNKVFEYIHAGVPIASSSTTMMEQFISENKCGQTFEAGNVAQLTSAVKDIIKNFPNGLPNANENSVLAKRYCWEEQEKILGQEYEKLLNKLINKASLSNKNKIGSILHLPTHAASQPGTLATALSKLGVISKSAALGANKFNYRQDILIKPLPFNASSIKSYFKDQRLDAFDVFHYHCRPLIFSKDYKKPTGSDLVYLKLLNKKVFFNFRGSEIRLASLFKTLSPYNYVGEKSENQDASMPFAFDEVKQKRFRDLLLKICDDVFVNDPELQCYVPNSTIVPRAIDFDDIDENDSLSNDKASLPLVVHAPSRSNVKGTKYIIEAVNKLKKEGLTFNFELIENLTHIEAKKKYKQADIIIDQLRIGWYGVLAVEGMAMSKAVVSYVRHDLRHYLPHPSPMAYASPENVTDVLRYLIKNPAKCLEYGKAGYDFVYKYHNAKTIAKLLTDLYAIKNKEVDCNAALELLDKNALDVLGDLNVDGMLQEKIRKLFFNAIKNDINKKTKNAIKSYDRFTSLSNKNTLMESYALRRSRYLQGEEA</sequence>
<reference evidence="3 4" key="1">
    <citation type="submission" date="2017-02" db="EMBL/GenBank/DDBJ databases">
        <authorList>
            <person name="Dridi B."/>
        </authorList>
    </citation>
    <scope>NUCLEOTIDE SEQUENCE [LARGE SCALE GENOMIC DNA]</scope>
    <source>
        <strain evidence="3 4">JB380</strain>
    </source>
</reference>
<evidence type="ECO:0000313" key="4">
    <source>
        <dbReference type="Proteomes" id="UP000196331"/>
    </source>
</evidence>
<dbReference type="AlphaFoldDB" id="A0A1R4HV98"/>
<evidence type="ECO:0000313" key="3">
    <source>
        <dbReference type="EMBL" id="SJN11472.1"/>
    </source>
</evidence>
<protein>
    <submittedName>
        <fullName evidence="3">Hypothetical aminotransferase, class-II</fullName>
    </submittedName>
</protein>
<dbReference type="GO" id="GO:0008483">
    <property type="term" value="F:transaminase activity"/>
    <property type="evidence" value="ECO:0007669"/>
    <property type="project" value="UniProtKB-KW"/>
</dbReference>
<dbReference type="InterPro" id="IPR028098">
    <property type="entry name" value="Glyco_trans_4-like_N"/>
</dbReference>
<name>A0A1R4HV98_9GAMM</name>
<dbReference type="Pfam" id="PF13439">
    <property type="entry name" value="Glyco_transf_4"/>
    <property type="match status" value="1"/>
</dbReference>
<evidence type="ECO:0000259" key="2">
    <source>
        <dbReference type="Pfam" id="PF13439"/>
    </source>
</evidence>
<keyword evidence="3" id="KW-0032">Aminotransferase</keyword>
<dbReference type="SUPFAM" id="SSF53756">
    <property type="entry name" value="UDP-Glycosyltransferase/glycogen phosphorylase"/>
    <property type="match status" value="2"/>
</dbReference>
<dbReference type="Pfam" id="PF13692">
    <property type="entry name" value="Glyco_trans_1_4"/>
    <property type="match status" value="1"/>
</dbReference>